<sequence>MSTPAPPAAPTVTPNTIITLKVLHNGSNRRFKVPLRELGARVLPQKLRQLLGIPEDVNVIFERFSDSAGSFILLDSENPAIYKQLYRAAKAKLKLRLRATVVGEGSQPPLSEEQEQQKLAKYSYLDTVLSPPLPESQSESSPALPNDFSENTPDVVEGADKPADVEPQPVQPVNTFTAPQPQYRDFVLGQDSLNTPIVSHTSPTEVYCIDCNHCGRSIPNEHYHCSICENGDYDLCLECVDNGVTCPDEGHWLIKRGVKDGVVTNSTTEKVPPRVVQAEEREPAAVPELVSEDIPRPLSAAPVVHADERICNGCLKELDETKMVTCADCEDYDLCITCLLKDTHGHHPAHTFSLLHDRQFCLKNMVLSRCKPGRHHQHAAICDGCEKSIIGVRYKCLTCPDWDFCSSCHTDASNRHPGHRFAPLYESIAEPPQSHEVHFGIFCDGPLCKAQSRSTYITGVRYKCSVCYDTDFCAKCEALPTNFHNRTHPMVMLKTPVRNVTVSTLQEDRLDKPAASLGDPVQNSTPTQAVSTPPVPETPAQETTSEKAAIKEEQIVSDSPSTDSVKADELPTGDPASSYQAFFIRDTIPDGSVVSPNKVFQQTWTLYNPGPLAWPVGSDVRFVGGDSMFNVDTNHPLSLNSISAAMESNKLSAPLEPGQSADFTVTLKAPGRVGTAISYWRLKLSNGMPFGHRLWCDIQVRDDDSTVNPAPSESKTVEENAHQEITPTAADRENERSGSQMIFPKLEKESPESSTHEGVVTAPAAPPLSTASERDVLEDVENLTLGDDDTEAGFLTDEEYDILDASDQEYMDARSARP</sequence>
<dbReference type="SUPFAM" id="SSF57850">
    <property type="entry name" value="RING/U-box"/>
    <property type="match status" value="4"/>
</dbReference>
<dbReference type="PROSITE" id="PS50135">
    <property type="entry name" value="ZF_ZZ_2"/>
    <property type="match status" value="1"/>
</dbReference>
<dbReference type="Pfam" id="PF00569">
    <property type="entry name" value="ZZ"/>
    <property type="match status" value="2"/>
</dbReference>
<keyword evidence="3" id="KW-0862">Zinc</keyword>
<dbReference type="VEuPathDB" id="FungiDB:P170DRAFT_433586"/>
<dbReference type="EMBL" id="MSFO01000002">
    <property type="protein sequence ID" value="PLB51717.1"/>
    <property type="molecule type" value="Genomic_DNA"/>
</dbReference>
<dbReference type="InterPro" id="IPR013783">
    <property type="entry name" value="Ig-like_fold"/>
</dbReference>
<feature type="compositionally biased region" description="Acidic residues" evidence="5">
    <location>
        <begin position="778"/>
        <end position="810"/>
    </location>
</feature>
<evidence type="ECO:0000256" key="4">
    <source>
        <dbReference type="PROSITE-ProRule" id="PRU00228"/>
    </source>
</evidence>
<dbReference type="SMART" id="SM00291">
    <property type="entry name" value="ZnF_ZZ"/>
    <property type="match status" value="4"/>
</dbReference>
<feature type="region of interest" description="Disordered" evidence="5">
    <location>
        <begin position="705"/>
        <end position="818"/>
    </location>
</feature>
<evidence type="ECO:0000313" key="7">
    <source>
        <dbReference type="EMBL" id="PLB51717.1"/>
    </source>
</evidence>
<dbReference type="CDD" id="cd02341">
    <property type="entry name" value="ZZ_ZZZ3"/>
    <property type="match status" value="1"/>
</dbReference>
<dbReference type="Gene3D" id="2.60.40.10">
    <property type="entry name" value="Immunoglobulins"/>
    <property type="match status" value="1"/>
</dbReference>
<feature type="region of interest" description="Disordered" evidence="5">
    <location>
        <begin position="130"/>
        <end position="171"/>
    </location>
</feature>
<keyword evidence="8" id="KW-1185">Reference proteome</keyword>
<dbReference type="PANTHER" id="PTHR20930:SF0">
    <property type="entry name" value="PROTEIN ILRUN"/>
    <property type="match status" value="1"/>
</dbReference>
<dbReference type="Pfam" id="PF16158">
    <property type="entry name" value="N_BRCA1_IG"/>
    <property type="match status" value="1"/>
</dbReference>
<feature type="region of interest" description="Disordered" evidence="5">
    <location>
        <begin position="511"/>
        <end position="573"/>
    </location>
</feature>
<gene>
    <name evidence="7" type="ORF">P170DRAFT_433586</name>
</gene>
<dbReference type="InterPro" id="IPR032350">
    <property type="entry name" value="Nbr1_FW"/>
</dbReference>
<feature type="compositionally biased region" description="Low complexity" evidence="5">
    <location>
        <begin position="135"/>
        <end position="145"/>
    </location>
</feature>
<evidence type="ECO:0000256" key="2">
    <source>
        <dbReference type="ARBA" id="ARBA00022771"/>
    </source>
</evidence>
<dbReference type="STRING" id="1392250.A0A2I2GFV1"/>
<name>A0A2I2GFV1_9EURO</name>
<dbReference type="CDD" id="cd02340">
    <property type="entry name" value="ZZ_NBR1_like"/>
    <property type="match status" value="2"/>
</dbReference>
<dbReference type="Gene3D" id="3.30.60.90">
    <property type="match status" value="4"/>
</dbReference>
<dbReference type="InterPro" id="IPR041981">
    <property type="entry name" value="ZZZ3_ZZ"/>
</dbReference>
<feature type="compositionally biased region" description="Polar residues" evidence="5">
    <location>
        <begin position="521"/>
        <end position="531"/>
    </location>
</feature>
<feature type="compositionally biased region" description="Basic and acidic residues" evidence="5">
    <location>
        <begin position="544"/>
        <end position="554"/>
    </location>
</feature>
<dbReference type="RefSeq" id="XP_024707019.1">
    <property type="nucleotide sequence ID" value="XM_024848527.1"/>
</dbReference>
<dbReference type="Proteomes" id="UP000234275">
    <property type="component" value="Unassembled WGS sequence"/>
</dbReference>
<reference evidence="7 8" key="1">
    <citation type="submission" date="2016-12" db="EMBL/GenBank/DDBJ databases">
        <title>The genomes of Aspergillus section Nigri reveals drivers in fungal speciation.</title>
        <authorList>
            <consortium name="DOE Joint Genome Institute"/>
            <person name="Vesth T.C."/>
            <person name="Nybo J."/>
            <person name="Theobald S."/>
            <person name="Brandl J."/>
            <person name="Frisvad J.C."/>
            <person name="Nielsen K.F."/>
            <person name="Lyhne E.K."/>
            <person name="Kogle M.E."/>
            <person name="Kuo A."/>
            <person name="Riley R."/>
            <person name="Clum A."/>
            <person name="Nolan M."/>
            <person name="Lipzen A."/>
            <person name="Salamov A."/>
            <person name="Henrissat B."/>
            <person name="Wiebenga A."/>
            <person name="De Vries R.P."/>
            <person name="Grigoriev I.V."/>
            <person name="Mortensen U.H."/>
            <person name="Andersen M.R."/>
            <person name="Baker S.E."/>
        </authorList>
    </citation>
    <scope>NUCLEOTIDE SEQUENCE [LARGE SCALE GENOMIC DNA]</scope>
    <source>
        <strain evidence="7 8">IBT 23096</strain>
    </source>
</reference>
<feature type="compositionally biased region" description="Basic and acidic residues" evidence="5">
    <location>
        <begin position="745"/>
        <end position="755"/>
    </location>
</feature>
<dbReference type="InterPro" id="IPR000433">
    <property type="entry name" value="Znf_ZZ"/>
</dbReference>
<evidence type="ECO:0000259" key="6">
    <source>
        <dbReference type="PROSITE" id="PS50135"/>
    </source>
</evidence>
<comment type="caution">
    <text evidence="7">The sequence shown here is derived from an EMBL/GenBank/DDBJ whole genome shotgun (WGS) entry which is preliminary data.</text>
</comment>
<dbReference type="GeneID" id="36556226"/>
<feature type="domain" description="ZZ-type" evidence="6">
    <location>
        <begin position="377"/>
        <end position="433"/>
    </location>
</feature>
<dbReference type="PANTHER" id="PTHR20930">
    <property type="entry name" value="OVARIAN CARCINOMA ANTIGEN CA125-RELATED"/>
    <property type="match status" value="1"/>
</dbReference>
<keyword evidence="2 4" id="KW-0863">Zinc-finger</keyword>
<evidence type="ECO:0000313" key="8">
    <source>
        <dbReference type="Proteomes" id="UP000234275"/>
    </source>
</evidence>
<protein>
    <submittedName>
        <fullName evidence="7">ZZ type zinc finger domain protein</fullName>
    </submittedName>
</protein>
<organism evidence="7 8">
    <name type="scientific">Aspergillus steynii IBT 23096</name>
    <dbReference type="NCBI Taxonomy" id="1392250"/>
    <lineage>
        <taxon>Eukaryota</taxon>
        <taxon>Fungi</taxon>
        <taxon>Dikarya</taxon>
        <taxon>Ascomycota</taxon>
        <taxon>Pezizomycotina</taxon>
        <taxon>Eurotiomycetes</taxon>
        <taxon>Eurotiomycetidae</taxon>
        <taxon>Eurotiales</taxon>
        <taxon>Aspergillaceae</taxon>
        <taxon>Aspergillus</taxon>
        <taxon>Aspergillus subgen. Circumdati</taxon>
    </lineage>
</organism>
<dbReference type="CDD" id="cd02249">
    <property type="entry name" value="ZZ"/>
    <property type="match status" value="1"/>
</dbReference>
<accession>A0A2I2GFV1</accession>
<dbReference type="AlphaFoldDB" id="A0A2I2GFV1"/>
<dbReference type="GO" id="GO:0008270">
    <property type="term" value="F:zinc ion binding"/>
    <property type="evidence" value="ECO:0007669"/>
    <property type="project" value="UniProtKB-KW"/>
</dbReference>
<dbReference type="OrthoDB" id="661148at2759"/>
<evidence type="ECO:0000256" key="5">
    <source>
        <dbReference type="SAM" id="MobiDB-lite"/>
    </source>
</evidence>
<dbReference type="InterPro" id="IPR043145">
    <property type="entry name" value="Znf_ZZ_sf"/>
</dbReference>
<evidence type="ECO:0000256" key="3">
    <source>
        <dbReference type="ARBA" id="ARBA00022833"/>
    </source>
</evidence>
<evidence type="ECO:0000256" key="1">
    <source>
        <dbReference type="ARBA" id="ARBA00022723"/>
    </source>
</evidence>
<dbReference type="CDD" id="cd14947">
    <property type="entry name" value="NBR1_like"/>
    <property type="match status" value="1"/>
</dbReference>
<keyword evidence="1" id="KW-0479">Metal-binding</keyword>
<proteinExistence type="predicted"/>